<gene>
    <name evidence="12" type="ORF">C2845_PM17G01840</name>
</gene>
<dbReference type="InterPro" id="IPR029052">
    <property type="entry name" value="Metallo-depent_PP-like"/>
</dbReference>
<keyword evidence="3" id="KW-0328">Glycosyltransferase</keyword>
<evidence type="ECO:0000256" key="5">
    <source>
        <dbReference type="ARBA" id="ARBA00022692"/>
    </source>
</evidence>
<dbReference type="PANTHER" id="PTHR46779:SF2">
    <property type="entry name" value="SIALYLTRANSFERASE-LIKE PROTEIN 2"/>
    <property type="match status" value="1"/>
</dbReference>
<dbReference type="Proteomes" id="UP000275267">
    <property type="component" value="Unassembled WGS sequence"/>
</dbReference>
<dbReference type="STRING" id="4540.A0A3L6PZV7"/>
<dbReference type="GO" id="GO:0008373">
    <property type="term" value="F:sialyltransferase activity"/>
    <property type="evidence" value="ECO:0007669"/>
    <property type="project" value="InterPro"/>
</dbReference>
<dbReference type="Pfam" id="PF14008">
    <property type="entry name" value="Metallophos_C"/>
    <property type="match status" value="1"/>
</dbReference>
<sequence>MPHDAGATPSRDNLYYSFDAAGGAVHVVMLGSYADHAVGSAQHEWLRRDLAAVGRGGTAAFVVALVHAPWYSSNEAHRGEGDAMRGAMEALLRGARLDAVFAGHVHAYERFARVYAGEEDPCAPVYVTVGDGGNREGLAGRYADPQPAASAFREASFGHGRLEVVNATHALWAWHRNDDDEPVLADQVLAEASALLANASVTSFPSIGNRYRLLYLRLPYRGNDTSAPRQRAVSRLRVPFVMVPDDGPLLAAFRASLRPFVLAHRLGQGGNVAAVMGDLAGLLGRPRRERFPTCAVVGNSGVLLGSGRGAQIDAHDLVGLNNARVAGYAADVGAKTSLSFVNSNVLHYCAVRSAVATGGCACHPYGRAVPMAMYVCQPVHLLDALICNATATPASPFPLLVTDARLDALTARIAKYYSLRRFVATTGEPASNWTRRHDERYFHYSSGLQAVVMALGVCDEVSLFGFGKAAGAKHHYHTNQKKELDLHDYEAEYQFYRDLQARPETVPFLDEAPGFKVPPVKLYW</sequence>
<evidence type="ECO:0000256" key="10">
    <source>
        <dbReference type="ARBA" id="ARBA00023180"/>
    </source>
</evidence>
<dbReference type="GO" id="GO:0000139">
    <property type="term" value="C:Golgi membrane"/>
    <property type="evidence" value="ECO:0007669"/>
    <property type="project" value="UniProtKB-SubCell"/>
</dbReference>
<dbReference type="Gene3D" id="3.90.1480.20">
    <property type="entry name" value="Glycosyl transferase family 29"/>
    <property type="match status" value="1"/>
</dbReference>
<evidence type="ECO:0000313" key="12">
    <source>
        <dbReference type="EMBL" id="RLM69252.1"/>
    </source>
</evidence>
<dbReference type="OrthoDB" id="10264956at2759"/>
<keyword evidence="4" id="KW-0808">Transferase</keyword>
<evidence type="ECO:0000313" key="13">
    <source>
        <dbReference type="Proteomes" id="UP000275267"/>
    </source>
</evidence>
<protein>
    <recommendedName>
        <fullName evidence="11">Purple acid phosphatase C-terminal domain-containing protein</fullName>
    </recommendedName>
</protein>
<comment type="subcellular location">
    <subcellularLocation>
        <location evidence="1">Golgi apparatus membrane</location>
        <topology evidence="1">Single-pass type II membrane protein</topology>
    </subcellularLocation>
</comment>
<dbReference type="CDD" id="cd00839">
    <property type="entry name" value="MPP_PAPs"/>
    <property type="match status" value="1"/>
</dbReference>
<dbReference type="InterPro" id="IPR038578">
    <property type="entry name" value="GT29-like_sf"/>
</dbReference>
<evidence type="ECO:0000256" key="7">
    <source>
        <dbReference type="ARBA" id="ARBA00022989"/>
    </source>
</evidence>
<keyword evidence="5" id="KW-0812">Transmembrane</keyword>
<dbReference type="AlphaFoldDB" id="A0A3L6PZV7"/>
<keyword evidence="8" id="KW-0333">Golgi apparatus</keyword>
<comment type="caution">
    <text evidence="12">The sequence shown here is derived from an EMBL/GenBank/DDBJ whole genome shotgun (WGS) entry which is preliminary data.</text>
</comment>
<feature type="domain" description="Purple acid phosphatase C-terminal" evidence="11">
    <location>
        <begin position="123"/>
        <end position="180"/>
    </location>
</feature>
<keyword evidence="7" id="KW-1133">Transmembrane helix</keyword>
<dbReference type="Gene3D" id="3.60.21.10">
    <property type="match status" value="1"/>
</dbReference>
<accession>A0A3L6PZV7</accession>
<dbReference type="CDD" id="cd19952">
    <property type="entry name" value="GT29"/>
    <property type="match status" value="1"/>
</dbReference>
<dbReference type="InterPro" id="IPR025733">
    <property type="entry name" value="PAPs_C"/>
</dbReference>
<evidence type="ECO:0000256" key="6">
    <source>
        <dbReference type="ARBA" id="ARBA00022968"/>
    </source>
</evidence>
<evidence type="ECO:0000259" key="11">
    <source>
        <dbReference type="Pfam" id="PF14008"/>
    </source>
</evidence>
<evidence type="ECO:0000256" key="1">
    <source>
        <dbReference type="ARBA" id="ARBA00004323"/>
    </source>
</evidence>
<evidence type="ECO:0000256" key="9">
    <source>
        <dbReference type="ARBA" id="ARBA00023136"/>
    </source>
</evidence>
<keyword evidence="9" id="KW-0472">Membrane</keyword>
<dbReference type="InterPro" id="IPR001675">
    <property type="entry name" value="Glyco_trans_29"/>
</dbReference>
<keyword evidence="10" id="KW-0325">Glycoprotein</keyword>
<evidence type="ECO:0000256" key="2">
    <source>
        <dbReference type="ARBA" id="ARBA00006003"/>
    </source>
</evidence>
<evidence type="ECO:0000256" key="4">
    <source>
        <dbReference type="ARBA" id="ARBA00022679"/>
    </source>
</evidence>
<dbReference type="EMBL" id="PQIB02000014">
    <property type="protein sequence ID" value="RLM69252.1"/>
    <property type="molecule type" value="Genomic_DNA"/>
</dbReference>
<name>A0A3L6PZV7_PANMI</name>
<reference evidence="13" key="1">
    <citation type="journal article" date="2019" name="Nat. Commun.">
        <title>The genome of broomcorn millet.</title>
        <authorList>
            <person name="Zou C."/>
            <person name="Miki D."/>
            <person name="Li D."/>
            <person name="Tang Q."/>
            <person name="Xiao L."/>
            <person name="Rajput S."/>
            <person name="Deng P."/>
            <person name="Jia W."/>
            <person name="Huang R."/>
            <person name="Zhang M."/>
            <person name="Sun Y."/>
            <person name="Hu J."/>
            <person name="Fu X."/>
            <person name="Schnable P.S."/>
            <person name="Li F."/>
            <person name="Zhang H."/>
            <person name="Feng B."/>
            <person name="Zhu X."/>
            <person name="Liu R."/>
            <person name="Schnable J.C."/>
            <person name="Zhu J.-K."/>
            <person name="Zhang H."/>
        </authorList>
    </citation>
    <scope>NUCLEOTIDE SEQUENCE [LARGE SCALE GENOMIC DNA]</scope>
</reference>
<comment type="similarity">
    <text evidence="2">Belongs to the glycosyltransferase 29 family.</text>
</comment>
<dbReference type="SUPFAM" id="SSF56300">
    <property type="entry name" value="Metallo-dependent phosphatases"/>
    <property type="match status" value="1"/>
</dbReference>
<dbReference type="PANTHER" id="PTHR46779">
    <property type="entry name" value="BETA-1,6-GALACTOSYLTRANSFERASE GALT29A"/>
    <property type="match status" value="1"/>
</dbReference>
<keyword evidence="13" id="KW-1185">Reference proteome</keyword>
<evidence type="ECO:0000256" key="8">
    <source>
        <dbReference type="ARBA" id="ARBA00023034"/>
    </source>
</evidence>
<organism evidence="12 13">
    <name type="scientific">Panicum miliaceum</name>
    <name type="common">Proso millet</name>
    <name type="synonym">Broomcorn millet</name>
    <dbReference type="NCBI Taxonomy" id="4540"/>
    <lineage>
        <taxon>Eukaryota</taxon>
        <taxon>Viridiplantae</taxon>
        <taxon>Streptophyta</taxon>
        <taxon>Embryophyta</taxon>
        <taxon>Tracheophyta</taxon>
        <taxon>Spermatophyta</taxon>
        <taxon>Magnoliopsida</taxon>
        <taxon>Liliopsida</taxon>
        <taxon>Poales</taxon>
        <taxon>Poaceae</taxon>
        <taxon>PACMAD clade</taxon>
        <taxon>Panicoideae</taxon>
        <taxon>Panicodae</taxon>
        <taxon>Paniceae</taxon>
        <taxon>Panicinae</taxon>
        <taxon>Panicum</taxon>
        <taxon>Panicum sect. Panicum</taxon>
    </lineage>
</organism>
<keyword evidence="6" id="KW-0735">Signal-anchor</keyword>
<dbReference type="Pfam" id="PF00777">
    <property type="entry name" value="Glyco_transf_29"/>
    <property type="match status" value="1"/>
</dbReference>
<dbReference type="InterPro" id="IPR041792">
    <property type="entry name" value="MPP_PAP"/>
</dbReference>
<evidence type="ECO:0000256" key="3">
    <source>
        <dbReference type="ARBA" id="ARBA00022676"/>
    </source>
</evidence>
<proteinExistence type="inferred from homology"/>